<evidence type="ECO:0000256" key="1">
    <source>
        <dbReference type="SAM" id="SignalP"/>
    </source>
</evidence>
<dbReference type="RefSeq" id="WP_021812877.1">
    <property type="nucleotide sequence ID" value="NZ_AUSW01000006.1"/>
</dbReference>
<comment type="caution">
    <text evidence="3">The sequence shown here is derived from an EMBL/GenBank/DDBJ whole genome shotgun (WGS) entry which is preliminary data.</text>
</comment>
<gene>
    <name evidence="3" type="ORF">M917_0201</name>
</gene>
<feature type="domain" description="PepSY" evidence="2">
    <location>
        <begin position="126"/>
        <end position="182"/>
    </location>
</feature>
<name>U4TE49_9GAMM</name>
<dbReference type="PATRIC" id="fig|1354303.4.peg.202"/>
<proteinExistence type="predicted"/>
<feature type="domain" description="PepSY" evidence="2">
    <location>
        <begin position="47"/>
        <end position="105"/>
    </location>
</feature>
<keyword evidence="4" id="KW-1185">Reference proteome</keyword>
<dbReference type="Pfam" id="PF03413">
    <property type="entry name" value="PepSY"/>
    <property type="match status" value="2"/>
</dbReference>
<feature type="signal peptide" evidence="1">
    <location>
        <begin position="1"/>
        <end position="30"/>
    </location>
</feature>
<evidence type="ECO:0000313" key="3">
    <source>
        <dbReference type="EMBL" id="ERL57004.1"/>
    </source>
</evidence>
<organism evidence="3 4">
    <name type="scientific">Psychrobacter aquaticus CMS 56</name>
    <dbReference type="NCBI Taxonomy" id="1354303"/>
    <lineage>
        <taxon>Bacteria</taxon>
        <taxon>Pseudomonadati</taxon>
        <taxon>Pseudomonadota</taxon>
        <taxon>Gammaproteobacteria</taxon>
        <taxon>Moraxellales</taxon>
        <taxon>Moraxellaceae</taxon>
        <taxon>Psychrobacter</taxon>
    </lineage>
</organism>
<accession>U4TE49</accession>
<evidence type="ECO:0000313" key="4">
    <source>
        <dbReference type="Proteomes" id="UP000016761"/>
    </source>
</evidence>
<dbReference type="eggNOG" id="COG3212">
    <property type="taxonomic scope" value="Bacteria"/>
</dbReference>
<dbReference type="Proteomes" id="UP000016761">
    <property type="component" value="Unassembled WGS sequence"/>
</dbReference>
<protein>
    <recommendedName>
        <fullName evidence="2">PepSY domain-containing protein</fullName>
    </recommendedName>
</protein>
<dbReference type="AlphaFoldDB" id="U4TE49"/>
<dbReference type="Gene3D" id="3.10.450.40">
    <property type="match status" value="2"/>
</dbReference>
<evidence type="ECO:0000259" key="2">
    <source>
        <dbReference type="Pfam" id="PF03413"/>
    </source>
</evidence>
<sequence length="192" mass="20599">MKKTSTLSKSVLIALSIASVSVASVAVSQAAPSKAPINEVKAAAQSKVDLKQAMMIANKAVAGDIISAEYDQEDGTINGYYDIKIIANNSEQEVKVNANTGKVMKGDTDRLDKEDLAEYNAMKRAKLTPNQAIDKANQRLKGIPLEVGFDMDFGKPVYKVDIGKGNQVHEVVIDGMTGNITRSKVRAADIDD</sequence>
<dbReference type="InterPro" id="IPR025711">
    <property type="entry name" value="PepSY"/>
</dbReference>
<feature type="chain" id="PRO_5004655733" description="PepSY domain-containing protein" evidence="1">
    <location>
        <begin position="31"/>
        <end position="192"/>
    </location>
</feature>
<reference evidence="3 4" key="1">
    <citation type="journal article" date="2013" name="Genome Announc.">
        <title>Draft Genome Sequence of Psychrobacter aquaticus Strain CMS 56T, Isolated from a Cyanobacterial Mat Sample Collected from Water Bodies in the McMurdo Dry Valley Region of Antarctica.</title>
        <authorList>
            <person name="Reddy G.S."/>
            <person name="Ara S."/>
            <person name="Singh A."/>
            <person name="Kumar Pinnaka A."/>
            <person name="Shivaji S."/>
        </authorList>
    </citation>
    <scope>NUCLEOTIDE SEQUENCE [LARGE SCALE GENOMIC DNA]</scope>
    <source>
        <strain evidence="3 4">CMS 56</strain>
    </source>
</reference>
<keyword evidence="1" id="KW-0732">Signal</keyword>
<dbReference type="OrthoDB" id="6658259at2"/>
<dbReference type="EMBL" id="AUSW01000006">
    <property type="protein sequence ID" value="ERL57004.1"/>
    <property type="molecule type" value="Genomic_DNA"/>
</dbReference>